<evidence type="ECO:0000256" key="7">
    <source>
        <dbReference type="ARBA" id="ARBA00022824"/>
    </source>
</evidence>
<dbReference type="GO" id="GO:0005789">
    <property type="term" value="C:endoplasmic reticulum membrane"/>
    <property type="evidence" value="ECO:0007669"/>
    <property type="project" value="UniProtKB-SubCell"/>
</dbReference>
<evidence type="ECO:0000256" key="1">
    <source>
        <dbReference type="ARBA" id="ARBA00001971"/>
    </source>
</evidence>
<dbReference type="InParanoid" id="A0A067QPD5"/>
<evidence type="ECO:0000256" key="3">
    <source>
        <dbReference type="ARBA" id="ARBA00004406"/>
    </source>
</evidence>
<keyword evidence="10" id="KW-0408">Iron</keyword>
<dbReference type="PANTHER" id="PTHR24291">
    <property type="entry name" value="CYTOCHROME P450 FAMILY 4"/>
    <property type="match status" value="1"/>
</dbReference>
<keyword evidence="14" id="KW-1185">Reference proteome</keyword>
<keyword evidence="9" id="KW-0560">Oxidoreductase</keyword>
<dbReference type="AlphaFoldDB" id="A0A067QPD5"/>
<keyword evidence="5" id="KW-0349">Heme</keyword>
<dbReference type="OMA" id="ICETAIW"/>
<evidence type="ECO:0000256" key="12">
    <source>
        <dbReference type="ARBA" id="ARBA00023136"/>
    </source>
</evidence>
<proteinExistence type="inferred from homology"/>
<keyword evidence="7" id="KW-0256">Endoplasmic reticulum</keyword>
<evidence type="ECO:0000313" key="13">
    <source>
        <dbReference type="EMBL" id="KDR11279.1"/>
    </source>
</evidence>
<comment type="subcellular location">
    <subcellularLocation>
        <location evidence="3">Endoplasmic reticulum membrane</location>
        <topology evidence="3">Peripheral membrane protein</topology>
    </subcellularLocation>
    <subcellularLocation>
        <location evidence="2">Microsome membrane</location>
        <topology evidence="2">Peripheral membrane protein</topology>
    </subcellularLocation>
</comment>
<dbReference type="eggNOG" id="KOG0157">
    <property type="taxonomic scope" value="Eukaryota"/>
</dbReference>
<keyword evidence="12" id="KW-0472">Membrane</keyword>
<comment type="cofactor">
    <cofactor evidence="1">
        <name>heme</name>
        <dbReference type="ChEBI" id="CHEBI:30413"/>
    </cofactor>
</comment>
<dbReference type="GO" id="GO:0004497">
    <property type="term" value="F:monooxygenase activity"/>
    <property type="evidence" value="ECO:0007669"/>
    <property type="project" value="UniProtKB-KW"/>
</dbReference>
<dbReference type="InterPro" id="IPR001128">
    <property type="entry name" value="Cyt_P450"/>
</dbReference>
<dbReference type="GO" id="GO:0005506">
    <property type="term" value="F:iron ion binding"/>
    <property type="evidence" value="ECO:0007669"/>
    <property type="project" value="InterPro"/>
</dbReference>
<sequence length="132" mass="15138">MGHVPEINLMKPEHIETILGSSKHIDKAFMYNFLHPWLGTGLLTSTGHKWHTHRKMITPTFYFKILGNFVEVFSEKSEILVSKLQKEVGSQGFNVYPYITKCASDIICETAIWTAVHTQDETDAEYLSAEYE</sequence>
<evidence type="ECO:0000256" key="11">
    <source>
        <dbReference type="ARBA" id="ARBA00023033"/>
    </source>
</evidence>
<dbReference type="Gene3D" id="1.10.630.10">
    <property type="entry name" value="Cytochrome P450"/>
    <property type="match status" value="1"/>
</dbReference>
<protein>
    <submittedName>
        <fullName evidence="13">Cytochrome P450 4C1</fullName>
    </submittedName>
</protein>
<dbReference type="InterPro" id="IPR050196">
    <property type="entry name" value="Cytochrome_P450_Monoox"/>
</dbReference>
<dbReference type="InterPro" id="IPR036396">
    <property type="entry name" value="Cyt_P450_sf"/>
</dbReference>
<evidence type="ECO:0000256" key="4">
    <source>
        <dbReference type="ARBA" id="ARBA00010617"/>
    </source>
</evidence>
<evidence type="ECO:0000256" key="2">
    <source>
        <dbReference type="ARBA" id="ARBA00004174"/>
    </source>
</evidence>
<dbReference type="GO" id="GO:0020037">
    <property type="term" value="F:heme binding"/>
    <property type="evidence" value="ECO:0007669"/>
    <property type="project" value="InterPro"/>
</dbReference>
<dbReference type="Proteomes" id="UP000027135">
    <property type="component" value="Unassembled WGS sequence"/>
</dbReference>
<dbReference type="SUPFAM" id="SSF48264">
    <property type="entry name" value="Cytochrome P450"/>
    <property type="match status" value="1"/>
</dbReference>
<evidence type="ECO:0000256" key="5">
    <source>
        <dbReference type="ARBA" id="ARBA00022617"/>
    </source>
</evidence>
<keyword evidence="11" id="KW-0503">Monooxygenase</keyword>
<dbReference type="PANTHER" id="PTHR24291:SF189">
    <property type="entry name" value="CYTOCHROME P450 4C3-RELATED"/>
    <property type="match status" value="1"/>
</dbReference>
<gene>
    <name evidence="13" type="ORF">L798_14798</name>
</gene>
<dbReference type="GO" id="GO:0016705">
    <property type="term" value="F:oxidoreductase activity, acting on paired donors, with incorporation or reduction of molecular oxygen"/>
    <property type="evidence" value="ECO:0007669"/>
    <property type="project" value="InterPro"/>
</dbReference>
<evidence type="ECO:0000256" key="9">
    <source>
        <dbReference type="ARBA" id="ARBA00023002"/>
    </source>
</evidence>
<name>A0A067QPD5_ZOONE</name>
<comment type="similarity">
    <text evidence="4">Belongs to the cytochrome P450 family.</text>
</comment>
<evidence type="ECO:0000256" key="8">
    <source>
        <dbReference type="ARBA" id="ARBA00022848"/>
    </source>
</evidence>
<dbReference type="Pfam" id="PF00067">
    <property type="entry name" value="p450"/>
    <property type="match status" value="1"/>
</dbReference>
<keyword evidence="6" id="KW-0479">Metal-binding</keyword>
<reference evidence="13 14" key="1">
    <citation type="journal article" date="2014" name="Nat. Commun.">
        <title>Molecular traces of alternative social organization in a termite genome.</title>
        <authorList>
            <person name="Terrapon N."/>
            <person name="Li C."/>
            <person name="Robertson H.M."/>
            <person name="Ji L."/>
            <person name="Meng X."/>
            <person name="Booth W."/>
            <person name="Chen Z."/>
            <person name="Childers C.P."/>
            <person name="Glastad K.M."/>
            <person name="Gokhale K."/>
            <person name="Gowin J."/>
            <person name="Gronenberg W."/>
            <person name="Hermansen R.A."/>
            <person name="Hu H."/>
            <person name="Hunt B.G."/>
            <person name="Huylmans A.K."/>
            <person name="Khalil S.M."/>
            <person name="Mitchell R.D."/>
            <person name="Munoz-Torres M.C."/>
            <person name="Mustard J.A."/>
            <person name="Pan H."/>
            <person name="Reese J.T."/>
            <person name="Scharf M.E."/>
            <person name="Sun F."/>
            <person name="Vogel H."/>
            <person name="Xiao J."/>
            <person name="Yang W."/>
            <person name="Yang Z."/>
            <person name="Yang Z."/>
            <person name="Zhou J."/>
            <person name="Zhu J."/>
            <person name="Brent C.S."/>
            <person name="Elsik C.G."/>
            <person name="Goodisman M.A."/>
            <person name="Liberles D.A."/>
            <person name="Roe R.M."/>
            <person name="Vargo E.L."/>
            <person name="Vilcinskas A."/>
            <person name="Wang J."/>
            <person name="Bornberg-Bauer E."/>
            <person name="Korb J."/>
            <person name="Zhang G."/>
            <person name="Liebig J."/>
        </authorList>
    </citation>
    <scope>NUCLEOTIDE SEQUENCE [LARGE SCALE GENOMIC DNA]</scope>
    <source>
        <tissue evidence="13">Whole organism</tissue>
    </source>
</reference>
<organism evidence="13 14">
    <name type="scientific">Zootermopsis nevadensis</name>
    <name type="common">Dampwood termite</name>
    <dbReference type="NCBI Taxonomy" id="136037"/>
    <lineage>
        <taxon>Eukaryota</taxon>
        <taxon>Metazoa</taxon>
        <taxon>Ecdysozoa</taxon>
        <taxon>Arthropoda</taxon>
        <taxon>Hexapoda</taxon>
        <taxon>Insecta</taxon>
        <taxon>Pterygota</taxon>
        <taxon>Neoptera</taxon>
        <taxon>Polyneoptera</taxon>
        <taxon>Dictyoptera</taxon>
        <taxon>Blattodea</taxon>
        <taxon>Blattoidea</taxon>
        <taxon>Termitoidae</taxon>
        <taxon>Termopsidae</taxon>
        <taxon>Zootermopsis</taxon>
    </lineage>
</organism>
<accession>A0A067QPD5</accession>
<evidence type="ECO:0000256" key="6">
    <source>
        <dbReference type="ARBA" id="ARBA00022723"/>
    </source>
</evidence>
<evidence type="ECO:0000313" key="14">
    <source>
        <dbReference type="Proteomes" id="UP000027135"/>
    </source>
</evidence>
<evidence type="ECO:0000256" key="10">
    <source>
        <dbReference type="ARBA" id="ARBA00023004"/>
    </source>
</evidence>
<dbReference type="EMBL" id="KK853107">
    <property type="protein sequence ID" value="KDR11279.1"/>
    <property type="molecule type" value="Genomic_DNA"/>
</dbReference>
<keyword evidence="8" id="KW-0492">Microsome</keyword>